<organism evidence="3 4">
    <name type="scientific">Clostridium tetanomorphum</name>
    <dbReference type="NCBI Taxonomy" id="1553"/>
    <lineage>
        <taxon>Bacteria</taxon>
        <taxon>Bacillati</taxon>
        <taxon>Bacillota</taxon>
        <taxon>Clostridia</taxon>
        <taxon>Eubacteriales</taxon>
        <taxon>Clostridiaceae</taxon>
        <taxon>Clostridium</taxon>
    </lineage>
</organism>
<dbReference type="InterPro" id="IPR018391">
    <property type="entry name" value="PQQ_b-propeller_rpt"/>
</dbReference>
<sequence length="508" mass="56713">MKLLKMKKTNMLIVVMLVTSLLMSACGKGAVQTNNKSENKETEVTKVKPNLELIGEKELSSVEENKIPDVTKEKWAFDVGATKPIVSPDGKNVLVIEKDKMAWYEIESKTKKWETATYGGIYSYVINNNKLYMSEKYANKKEKKEGNVICLDVNTGKKIWKYNVQKDLAPVVKKYKDEKAKLSICCNIQMVGDKDNLYVVGSTSWEKGKEKDKCEILMAIDKNGKKLWQTESHGYPGMLSMSQMSVIDGVLVMGNYSYNDKTNGPASVKAYDISNGKEAWKFDIKNDQEMSYSKTTNVSVGVVGNKIVAVASHGKIYVLDSKGNKIKEFNGFKPEKYKDIVLCTSITNSSIEFGKNEIIIAPKKTVVKGASNYNAKSPAQHSDVGMIKVFDLDGNLKWKFRIGGSVTNIAMKGNYLFLATSHNQDTMDYKYCGVYAFDISKDGKGKEIDVNSKDAVEKYIGYYSTDGAIIYNCLSVSDDGKVICATTWPTRVGTEKHGKHSLYMLKLN</sequence>
<dbReference type="AlphaFoldDB" id="A0A923J1M7"/>
<dbReference type="Gene3D" id="2.130.10.10">
    <property type="entry name" value="YVTN repeat-like/Quinoprotein amine dehydrogenase"/>
    <property type="match status" value="1"/>
</dbReference>
<evidence type="ECO:0000259" key="2">
    <source>
        <dbReference type="Pfam" id="PF13360"/>
    </source>
</evidence>
<proteinExistence type="predicted"/>
<feature type="domain" description="Pyrrolo-quinoline quinone repeat" evidence="2">
    <location>
        <begin position="216"/>
        <end position="324"/>
    </location>
</feature>
<feature type="chain" id="PRO_5039697034" evidence="1">
    <location>
        <begin position="25"/>
        <end position="508"/>
    </location>
</feature>
<keyword evidence="1" id="KW-0732">Signal</keyword>
<dbReference type="SUPFAM" id="SSF50998">
    <property type="entry name" value="Quinoprotein alcohol dehydrogenase-like"/>
    <property type="match status" value="1"/>
</dbReference>
<dbReference type="PANTHER" id="PTHR34512:SF30">
    <property type="entry name" value="OUTER MEMBRANE PROTEIN ASSEMBLY FACTOR BAMB"/>
    <property type="match status" value="1"/>
</dbReference>
<evidence type="ECO:0000313" key="4">
    <source>
        <dbReference type="Proteomes" id="UP000563151"/>
    </source>
</evidence>
<dbReference type="EMBL" id="JAAZWO010000008">
    <property type="protein sequence ID" value="MBC2397885.1"/>
    <property type="molecule type" value="Genomic_DNA"/>
</dbReference>
<gene>
    <name evidence="3" type="ORF">HGG79_08870</name>
</gene>
<dbReference type="PANTHER" id="PTHR34512">
    <property type="entry name" value="CELL SURFACE PROTEIN"/>
    <property type="match status" value="1"/>
</dbReference>
<dbReference type="SMART" id="SM00564">
    <property type="entry name" value="PQQ"/>
    <property type="match status" value="5"/>
</dbReference>
<keyword evidence="4" id="KW-1185">Reference proteome</keyword>
<dbReference type="RefSeq" id="WP_173680172.1">
    <property type="nucleotide sequence ID" value="NZ_JAAZWO010000008.1"/>
</dbReference>
<comment type="caution">
    <text evidence="3">The sequence shown here is derived from an EMBL/GenBank/DDBJ whole genome shotgun (WGS) entry which is preliminary data.</text>
</comment>
<dbReference type="InterPro" id="IPR002372">
    <property type="entry name" value="PQQ_rpt_dom"/>
</dbReference>
<dbReference type="InterPro" id="IPR011047">
    <property type="entry name" value="Quinoprotein_ADH-like_sf"/>
</dbReference>
<name>A0A923J1M7_CLOTT</name>
<dbReference type="InterPro" id="IPR015943">
    <property type="entry name" value="WD40/YVTN_repeat-like_dom_sf"/>
</dbReference>
<feature type="signal peptide" evidence="1">
    <location>
        <begin position="1"/>
        <end position="24"/>
    </location>
</feature>
<feature type="domain" description="Pyrrolo-quinoline quinone repeat" evidence="2">
    <location>
        <begin position="81"/>
        <end position="162"/>
    </location>
</feature>
<dbReference type="PROSITE" id="PS51257">
    <property type="entry name" value="PROKAR_LIPOPROTEIN"/>
    <property type="match status" value="1"/>
</dbReference>
<dbReference type="Proteomes" id="UP000563151">
    <property type="component" value="Unassembled WGS sequence"/>
</dbReference>
<dbReference type="Pfam" id="PF13360">
    <property type="entry name" value="PQQ_2"/>
    <property type="match status" value="2"/>
</dbReference>
<protein>
    <submittedName>
        <fullName evidence="3">PQQ-binding-like beta-propeller repeat protein</fullName>
    </submittedName>
</protein>
<evidence type="ECO:0000313" key="3">
    <source>
        <dbReference type="EMBL" id="MBC2397885.1"/>
    </source>
</evidence>
<evidence type="ECO:0000256" key="1">
    <source>
        <dbReference type="SAM" id="SignalP"/>
    </source>
</evidence>
<reference evidence="3 4" key="1">
    <citation type="submission" date="2020-04" db="EMBL/GenBank/DDBJ databases">
        <title>Genomic insights into acetone-butanol-ethanol (ABE) fermentation by sequencing solventogenic clostridia strains.</title>
        <authorList>
            <person name="Brown S."/>
        </authorList>
    </citation>
    <scope>NUCLEOTIDE SEQUENCE [LARGE SCALE GENOMIC DNA]</scope>
    <source>
        <strain evidence="3 4">DJ011</strain>
    </source>
</reference>
<accession>A0A923J1M7</accession>